<organism evidence="6 7">
    <name type="scientific">Campylobacter rectus</name>
    <name type="common">Wolinella recta</name>
    <dbReference type="NCBI Taxonomy" id="203"/>
    <lineage>
        <taxon>Bacteria</taxon>
        <taxon>Pseudomonadati</taxon>
        <taxon>Campylobacterota</taxon>
        <taxon>Epsilonproteobacteria</taxon>
        <taxon>Campylobacterales</taxon>
        <taxon>Campylobacteraceae</taxon>
        <taxon>Campylobacter</taxon>
    </lineage>
</organism>
<dbReference type="Pfam" id="PF02547">
    <property type="entry name" value="Queuosine_synth"/>
    <property type="match status" value="1"/>
</dbReference>
<dbReference type="NCBIfam" id="TIGR00113">
    <property type="entry name" value="queA"/>
    <property type="match status" value="1"/>
</dbReference>
<evidence type="ECO:0000256" key="4">
    <source>
        <dbReference type="ARBA" id="ARBA00022785"/>
    </source>
</evidence>
<keyword evidence="3 5" id="KW-0949">S-adenosyl-L-methionine</keyword>
<evidence type="ECO:0000256" key="2">
    <source>
        <dbReference type="ARBA" id="ARBA00022679"/>
    </source>
</evidence>
<dbReference type="InterPro" id="IPR036100">
    <property type="entry name" value="QueA_sf"/>
</dbReference>
<dbReference type="SUPFAM" id="SSF111337">
    <property type="entry name" value="QueA-like"/>
    <property type="match status" value="1"/>
</dbReference>
<dbReference type="NCBIfam" id="NF001140">
    <property type="entry name" value="PRK00147.1"/>
    <property type="match status" value="1"/>
</dbReference>
<keyword evidence="1 5" id="KW-0963">Cytoplasm</keyword>
<gene>
    <name evidence="5 6" type="primary">queA</name>
    <name evidence="6" type="ORF">CRECT_0912</name>
</gene>
<comment type="subunit">
    <text evidence="5">Monomer.</text>
</comment>
<proteinExistence type="inferred from homology"/>
<dbReference type="KEGG" id="crx:CRECT_0912"/>
<comment type="catalytic activity">
    <reaction evidence="5">
        <text>7-aminomethyl-7-carbaguanosine(34) in tRNA + S-adenosyl-L-methionine = epoxyqueuosine(34) in tRNA + adenine + L-methionine + 2 H(+)</text>
        <dbReference type="Rhea" id="RHEA:32155"/>
        <dbReference type="Rhea" id="RHEA-COMP:10342"/>
        <dbReference type="Rhea" id="RHEA-COMP:18582"/>
        <dbReference type="ChEBI" id="CHEBI:15378"/>
        <dbReference type="ChEBI" id="CHEBI:16708"/>
        <dbReference type="ChEBI" id="CHEBI:57844"/>
        <dbReference type="ChEBI" id="CHEBI:59789"/>
        <dbReference type="ChEBI" id="CHEBI:82833"/>
        <dbReference type="ChEBI" id="CHEBI:194443"/>
        <dbReference type="EC" id="2.4.99.17"/>
    </reaction>
</comment>
<keyword evidence="2 5" id="KW-0808">Transferase</keyword>
<evidence type="ECO:0000256" key="5">
    <source>
        <dbReference type="HAMAP-Rule" id="MF_00113"/>
    </source>
</evidence>
<dbReference type="UniPathway" id="UPA00392"/>
<dbReference type="Proteomes" id="UP000502377">
    <property type="component" value="Chromosome"/>
</dbReference>
<evidence type="ECO:0000256" key="1">
    <source>
        <dbReference type="ARBA" id="ARBA00022490"/>
    </source>
</evidence>
<accession>A0A6G5QLH8</accession>
<dbReference type="Gene3D" id="2.40.10.240">
    <property type="entry name" value="QueA-like"/>
    <property type="match status" value="1"/>
</dbReference>
<keyword evidence="6" id="KW-0413">Isomerase</keyword>
<dbReference type="PANTHER" id="PTHR30307:SF0">
    <property type="entry name" value="S-ADENOSYLMETHIONINE:TRNA RIBOSYLTRANSFERASE-ISOMERASE"/>
    <property type="match status" value="1"/>
</dbReference>
<dbReference type="GO" id="GO:0005737">
    <property type="term" value="C:cytoplasm"/>
    <property type="evidence" value="ECO:0007669"/>
    <property type="project" value="UniProtKB-SubCell"/>
</dbReference>
<dbReference type="RefSeq" id="WP_004319368.1">
    <property type="nucleotide sequence ID" value="NZ_CP012543.1"/>
</dbReference>
<dbReference type="GO" id="GO:0008616">
    <property type="term" value="P:tRNA queuosine(34) biosynthetic process"/>
    <property type="evidence" value="ECO:0007669"/>
    <property type="project" value="UniProtKB-UniRule"/>
</dbReference>
<sequence length="342" mass="38236">MSQILNPNSLDAYDYELPQGLIANFPTLPKEDARLLVYERAGEKISHLKFGDLPEILPPCDIIFNDTKVVKARIFGKKQSGGETELLLNSPLADGKFSVYIKGKVRAGSILNFSENLTAEVCELFKDGSRTVKFSQNGRLLDAAALYKILSHIGHVPLPPYIKRSDTKDDESWYQSVFAKNEGAVAAPTASLHFSDEMIAGLAKDREIAYLTLHVGAGTFKGVESEDITRHKMHAEFYDIPQDTQNLINSDKPLLGVGTTVTRCVEEFARSGKASGECRLFLNLNNRPIRQNYLLTNFHLPKSTLIMLVTSFVGLRQTMRIYKTAVEQKYKFYSYGDAMLVI</sequence>
<keyword evidence="6" id="KW-0328">Glycosyltransferase</keyword>
<comment type="subcellular location">
    <subcellularLocation>
        <location evidence="5">Cytoplasm</location>
    </subcellularLocation>
</comment>
<dbReference type="EMBL" id="CP012543">
    <property type="protein sequence ID" value="QCD46583.1"/>
    <property type="molecule type" value="Genomic_DNA"/>
</dbReference>
<protein>
    <recommendedName>
        <fullName evidence="5">S-adenosylmethionine:tRNA ribosyltransferase-isomerase</fullName>
        <ecNumber evidence="5">2.4.99.17</ecNumber>
    </recommendedName>
    <alternativeName>
        <fullName evidence="5">Queuosine biosynthesis protein QueA</fullName>
    </alternativeName>
</protein>
<dbReference type="InterPro" id="IPR003699">
    <property type="entry name" value="QueA"/>
</dbReference>
<comment type="function">
    <text evidence="5">Transfers and isomerizes the ribose moiety from AdoMet to the 7-aminomethyl group of 7-deazaguanine (preQ1-tRNA) to give epoxyqueuosine (oQ-tRNA).</text>
</comment>
<dbReference type="InterPro" id="IPR042119">
    <property type="entry name" value="QueA_dom2"/>
</dbReference>
<evidence type="ECO:0000313" key="7">
    <source>
        <dbReference type="Proteomes" id="UP000502377"/>
    </source>
</evidence>
<reference evidence="6 7" key="1">
    <citation type="submission" date="2016-07" db="EMBL/GenBank/DDBJ databases">
        <title>Comparative genomics of the Campylobacter concisus group.</title>
        <authorList>
            <person name="Miller W.G."/>
            <person name="Yee E."/>
            <person name="Chapman M.H."/>
            <person name="Huynh S."/>
            <person name="Bono J.L."/>
            <person name="On S.L.W."/>
            <person name="StLeger J."/>
            <person name="Foster G."/>
            <person name="Parker C.T."/>
        </authorList>
    </citation>
    <scope>NUCLEOTIDE SEQUENCE [LARGE SCALE GENOMIC DNA]</scope>
    <source>
        <strain evidence="6 7">ATCC 33238</strain>
    </source>
</reference>
<dbReference type="PANTHER" id="PTHR30307">
    <property type="entry name" value="S-ADENOSYLMETHIONINE:TRNA RIBOSYLTRANSFERASE-ISOMERASE"/>
    <property type="match status" value="1"/>
</dbReference>
<name>A0A6G5QLH8_CAMRE</name>
<dbReference type="HAMAP" id="MF_00113">
    <property type="entry name" value="QueA"/>
    <property type="match status" value="1"/>
</dbReference>
<evidence type="ECO:0000313" key="6">
    <source>
        <dbReference type="EMBL" id="QCD46583.1"/>
    </source>
</evidence>
<comment type="pathway">
    <text evidence="5">tRNA modification; tRNA-queuosine biosynthesis.</text>
</comment>
<dbReference type="EC" id="2.4.99.17" evidence="5"/>
<dbReference type="Gene3D" id="3.40.1780.10">
    <property type="entry name" value="QueA-like"/>
    <property type="match status" value="1"/>
</dbReference>
<dbReference type="InterPro" id="IPR042118">
    <property type="entry name" value="QueA_dom1"/>
</dbReference>
<dbReference type="GO" id="GO:0051075">
    <property type="term" value="F:S-adenosylmethionine:tRNA ribosyltransferase-isomerase activity"/>
    <property type="evidence" value="ECO:0007669"/>
    <property type="project" value="UniProtKB-EC"/>
</dbReference>
<keyword evidence="4 5" id="KW-0671">Queuosine biosynthesis</keyword>
<dbReference type="AlphaFoldDB" id="A0A6G5QLH8"/>
<comment type="similarity">
    <text evidence="5">Belongs to the QueA family.</text>
</comment>
<evidence type="ECO:0000256" key="3">
    <source>
        <dbReference type="ARBA" id="ARBA00022691"/>
    </source>
</evidence>